<protein>
    <submittedName>
        <fullName evidence="8">Type II secretion system protein F</fullName>
    </submittedName>
</protein>
<evidence type="ECO:0000313" key="9">
    <source>
        <dbReference type="Proteomes" id="UP000305654"/>
    </source>
</evidence>
<gene>
    <name evidence="8" type="ORF">FE263_20010</name>
</gene>
<keyword evidence="5 6" id="KW-0472">Membrane</keyword>
<feature type="transmembrane region" description="Helical" evidence="6">
    <location>
        <begin position="295"/>
        <end position="315"/>
    </location>
</feature>
<evidence type="ECO:0000259" key="7">
    <source>
        <dbReference type="Pfam" id="PF00482"/>
    </source>
</evidence>
<dbReference type="InterPro" id="IPR018076">
    <property type="entry name" value="T2SS_GspF_dom"/>
</dbReference>
<keyword evidence="4 6" id="KW-1133">Transmembrane helix</keyword>
<feature type="domain" description="Type II secretion system protein GspF" evidence="7">
    <location>
        <begin position="154"/>
        <end position="277"/>
    </location>
</feature>
<dbReference type="PANTHER" id="PTHR35007:SF1">
    <property type="entry name" value="PILUS ASSEMBLY PROTEIN"/>
    <property type="match status" value="1"/>
</dbReference>
<evidence type="ECO:0000313" key="8">
    <source>
        <dbReference type="EMBL" id="TLU70872.1"/>
    </source>
</evidence>
<dbReference type="RefSeq" id="WP_138327813.1">
    <property type="nucleotide sequence ID" value="NZ_VCDI01000010.1"/>
</dbReference>
<accession>A0A5R9J021</accession>
<evidence type="ECO:0000256" key="5">
    <source>
        <dbReference type="ARBA" id="ARBA00023136"/>
    </source>
</evidence>
<comment type="subcellular location">
    <subcellularLocation>
        <location evidence="1">Cell membrane</location>
        <topology evidence="1">Multi-pass membrane protein</topology>
    </subcellularLocation>
</comment>
<feature type="transmembrane region" description="Helical" evidence="6">
    <location>
        <begin position="264"/>
        <end position="283"/>
    </location>
</feature>
<sequence length="320" mass="35334">MNAYLLPLAFLLLSVVGICLFLLNQQRERRRRLKRRFSKALDPYAKRRRDDPGAAVSARISTDAPAATAADRYPRIFGFNAARLDLYPARPLILIGIASIIGCLADWMLRMIVGWIALPALPFLCIMFSRLLFGRFHQRRADTLFKQFPDALAMIVRAVRVGIPISEAVRAVARENEAPTAVEFARLADQMAIGLPLDEALRGMAERNGLPEYRFFATALTLQGQTGGNLSETLDNLADVIRKRVAARARGYALAAEARTSANVLSALPVLLFIALMFMNPAYADQLLDTHSGHVILGLTLLLLGGGMFVMRLLIQKSLS</sequence>
<evidence type="ECO:0000256" key="3">
    <source>
        <dbReference type="ARBA" id="ARBA00022692"/>
    </source>
</evidence>
<keyword evidence="3 6" id="KW-0812">Transmembrane</keyword>
<name>A0A5R9J021_9PROT</name>
<evidence type="ECO:0000256" key="4">
    <source>
        <dbReference type="ARBA" id="ARBA00022989"/>
    </source>
</evidence>
<dbReference type="AlphaFoldDB" id="A0A5R9J021"/>
<dbReference type="GO" id="GO:0005886">
    <property type="term" value="C:plasma membrane"/>
    <property type="evidence" value="ECO:0007669"/>
    <property type="project" value="UniProtKB-SubCell"/>
</dbReference>
<keyword evidence="2" id="KW-1003">Cell membrane</keyword>
<dbReference type="Pfam" id="PF00482">
    <property type="entry name" value="T2SSF"/>
    <property type="match status" value="1"/>
</dbReference>
<proteinExistence type="predicted"/>
<comment type="caution">
    <text evidence="8">The sequence shown here is derived from an EMBL/GenBank/DDBJ whole genome shotgun (WGS) entry which is preliminary data.</text>
</comment>
<feature type="transmembrane region" description="Helical" evidence="6">
    <location>
        <begin position="115"/>
        <end position="133"/>
    </location>
</feature>
<feature type="transmembrane region" description="Helical" evidence="6">
    <location>
        <begin position="92"/>
        <end position="109"/>
    </location>
</feature>
<dbReference type="Proteomes" id="UP000305654">
    <property type="component" value="Unassembled WGS sequence"/>
</dbReference>
<evidence type="ECO:0000256" key="1">
    <source>
        <dbReference type="ARBA" id="ARBA00004651"/>
    </source>
</evidence>
<keyword evidence="9" id="KW-1185">Reference proteome</keyword>
<dbReference type="EMBL" id="VCDI01000010">
    <property type="protein sequence ID" value="TLU70872.1"/>
    <property type="molecule type" value="Genomic_DNA"/>
</dbReference>
<dbReference type="Gene3D" id="1.20.81.30">
    <property type="entry name" value="Type II secretion system (T2SS), domain F"/>
    <property type="match status" value="1"/>
</dbReference>
<reference evidence="8 9" key="1">
    <citation type="submission" date="2019-05" db="EMBL/GenBank/DDBJ databases">
        <authorList>
            <person name="Pankratov T."/>
            <person name="Grouzdev D."/>
        </authorList>
    </citation>
    <scope>NUCLEOTIDE SEQUENCE [LARGE SCALE GENOMIC DNA]</scope>
    <source>
        <strain evidence="8 9">KEBCLARHB70R</strain>
    </source>
</reference>
<evidence type="ECO:0000256" key="2">
    <source>
        <dbReference type="ARBA" id="ARBA00022475"/>
    </source>
</evidence>
<dbReference type="InterPro" id="IPR042094">
    <property type="entry name" value="T2SS_GspF_sf"/>
</dbReference>
<organism evidence="8 9">
    <name type="scientific">Lichenicoccus roseus</name>
    <dbReference type="NCBI Taxonomy" id="2683649"/>
    <lineage>
        <taxon>Bacteria</taxon>
        <taxon>Pseudomonadati</taxon>
        <taxon>Pseudomonadota</taxon>
        <taxon>Alphaproteobacteria</taxon>
        <taxon>Acetobacterales</taxon>
        <taxon>Acetobacteraceae</taxon>
        <taxon>Lichenicoccus</taxon>
    </lineage>
</organism>
<feature type="transmembrane region" description="Helical" evidence="6">
    <location>
        <begin position="6"/>
        <end position="24"/>
    </location>
</feature>
<dbReference type="OrthoDB" id="9803381at2"/>
<dbReference type="PANTHER" id="PTHR35007">
    <property type="entry name" value="INTEGRAL MEMBRANE PROTEIN-RELATED"/>
    <property type="match status" value="1"/>
</dbReference>
<evidence type="ECO:0000256" key="6">
    <source>
        <dbReference type="SAM" id="Phobius"/>
    </source>
</evidence>